<dbReference type="Proteomes" id="UP000762676">
    <property type="component" value="Unassembled WGS sequence"/>
</dbReference>
<sequence length="171" mass="19504">METDLVQPVRDTSFPEHLFTAHWQQAQLKLLLNTLMPVEVLMVEDFVENRKASFSSEVKSAYFSKEQITLHPIVTYYKDGEYQLARYSLVYRSDDLCNDHNLVNHFTLHAFEFLKAETSVQSAFILRNPENAPGGEDCQTRPPVQNTVQAVLEMLACASTNHMLVNLPPTS</sequence>
<reference evidence="1 2" key="1">
    <citation type="journal article" date="2021" name="Elife">
        <title>Chloroplast acquisition without the gene transfer in kleptoplastic sea slugs, Plakobranchus ocellatus.</title>
        <authorList>
            <person name="Maeda T."/>
            <person name="Takahashi S."/>
            <person name="Yoshida T."/>
            <person name="Shimamura S."/>
            <person name="Takaki Y."/>
            <person name="Nagai Y."/>
            <person name="Toyoda A."/>
            <person name="Suzuki Y."/>
            <person name="Arimoto A."/>
            <person name="Ishii H."/>
            <person name="Satoh N."/>
            <person name="Nishiyama T."/>
            <person name="Hasebe M."/>
            <person name="Maruyama T."/>
            <person name="Minagawa J."/>
            <person name="Obokata J."/>
            <person name="Shigenobu S."/>
        </authorList>
    </citation>
    <scope>NUCLEOTIDE SEQUENCE [LARGE SCALE GENOMIC DNA]</scope>
</reference>
<dbReference type="PANTHER" id="PTHR46601">
    <property type="entry name" value="ULP_PROTEASE DOMAIN-CONTAINING PROTEIN"/>
    <property type="match status" value="1"/>
</dbReference>
<protein>
    <submittedName>
        <fullName evidence="1">Uncharacterized protein</fullName>
    </submittedName>
</protein>
<organism evidence="1 2">
    <name type="scientific">Elysia marginata</name>
    <dbReference type="NCBI Taxonomy" id="1093978"/>
    <lineage>
        <taxon>Eukaryota</taxon>
        <taxon>Metazoa</taxon>
        <taxon>Spiralia</taxon>
        <taxon>Lophotrochozoa</taxon>
        <taxon>Mollusca</taxon>
        <taxon>Gastropoda</taxon>
        <taxon>Heterobranchia</taxon>
        <taxon>Euthyneura</taxon>
        <taxon>Panpulmonata</taxon>
        <taxon>Sacoglossa</taxon>
        <taxon>Placobranchoidea</taxon>
        <taxon>Plakobranchidae</taxon>
        <taxon>Elysia</taxon>
    </lineage>
</organism>
<evidence type="ECO:0000313" key="1">
    <source>
        <dbReference type="EMBL" id="GFS11249.1"/>
    </source>
</evidence>
<comment type="caution">
    <text evidence="1">The sequence shown here is derived from an EMBL/GenBank/DDBJ whole genome shotgun (WGS) entry which is preliminary data.</text>
</comment>
<accession>A0AAV4IL75</accession>
<keyword evidence="2" id="KW-1185">Reference proteome</keyword>
<gene>
    <name evidence="1" type="ORF">ElyMa_001342800</name>
</gene>
<proteinExistence type="predicted"/>
<dbReference type="AlphaFoldDB" id="A0AAV4IL75"/>
<name>A0AAV4IL75_9GAST</name>
<evidence type="ECO:0000313" key="2">
    <source>
        <dbReference type="Proteomes" id="UP000762676"/>
    </source>
</evidence>
<dbReference type="PANTHER" id="PTHR46601:SF1">
    <property type="entry name" value="ADF-H DOMAIN-CONTAINING PROTEIN"/>
    <property type="match status" value="1"/>
</dbReference>
<dbReference type="EMBL" id="BMAT01002665">
    <property type="protein sequence ID" value="GFS11249.1"/>
    <property type="molecule type" value="Genomic_DNA"/>
</dbReference>